<dbReference type="KEGG" id="bsto:C0V70_11475"/>
<evidence type="ECO:0000313" key="1">
    <source>
        <dbReference type="EMBL" id="AUN98711.1"/>
    </source>
</evidence>
<dbReference type="Proteomes" id="UP000235584">
    <property type="component" value="Chromosome"/>
</dbReference>
<dbReference type="RefSeq" id="WP_102244002.1">
    <property type="nucleotide sequence ID" value="NZ_CP025704.1"/>
</dbReference>
<dbReference type="InterPro" id="IPR050188">
    <property type="entry name" value="RluA_PseudoU_synthase"/>
</dbReference>
<name>A0A2K9NT65_BACTC</name>
<dbReference type="SUPFAM" id="SSF55120">
    <property type="entry name" value="Pseudouridine synthase"/>
    <property type="match status" value="1"/>
</dbReference>
<organism evidence="1 2">
    <name type="scientific">Bacteriovorax stolpii</name>
    <name type="common">Bdellovibrio stolpii</name>
    <dbReference type="NCBI Taxonomy" id="960"/>
    <lineage>
        <taxon>Bacteria</taxon>
        <taxon>Pseudomonadati</taxon>
        <taxon>Bdellovibrionota</taxon>
        <taxon>Bacteriovoracia</taxon>
        <taxon>Bacteriovoracales</taxon>
        <taxon>Bacteriovoracaceae</taxon>
        <taxon>Bacteriovorax</taxon>
    </lineage>
</organism>
<gene>
    <name evidence="1" type="ORF">C0V70_11475</name>
</gene>
<dbReference type="EMBL" id="CP025704">
    <property type="protein sequence ID" value="AUN98711.1"/>
    <property type="molecule type" value="Genomic_DNA"/>
</dbReference>
<dbReference type="CDD" id="cd02869">
    <property type="entry name" value="PseudoU_synth_RluA_like"/>
    <property type="match status" value="1"/>
</dbReference>
<dbReference type="InterPro" id="IPR020103">
    <property type="entry name" value="PsdUridine_synth_cat_dom_sf"/>
</dbReference>
<dbReference type="GO" id="GO:0140098">
    <property type="term" value="F:catalytic activity, acting on RNA"/>
    <property type="evidence" value="ECO:0007669"/>
    <property type="project" value="UniProtKB-ARBA"/>
</dbReference>
<evidence type="ECO:0000313" key="2">
    <source>
        <dbReference type="Proteomes" id="UP000235584"/>
    </source>
</evidence>
<sequence length="288" mass="32985">MGLFIFGTTVTEQTSRPFTVKKSVKEGDPLVMIDFLEKHTKLSKSVLKKVLNNGGVWLRKLNNSKRLRTRRATAELTNESHVEFFFDPRYLSLEVPESREVLAQKEWGIWYKPPGLLSQGTDFGDHCSILRQVEKAKGKAYLIHRLDREAHGLMVFAYTHHAAGSLSKLWQNSDVEKFYKVEVVGNIQKRYPSGGEIKFQIDGKNAYTTFTILEQKEHTAILLVQIHTGRLHQIRRHFEELGYPVLGDPKYGTGNKNSEGIRLMAYQLKFTDPLSKKAINFELSDVAF</sequence>
<dbReference type="GO" id="GO:0009982">
    <property type="term" value="F:pseudouridine synthase activity"/>
    <property type="evidence" value="ECO:0007669"/>
    <property type="project" value="InterPro"/>
</dbReference>
<keyword evidence="2" id="KW-1185">Reference proteome</keyword>
<dbReference type="Gene3D" id="3.30.2350.10">
    <property type="entry name" value="Pseudouridine synthase"/>
    <property type="match status" value="1"/>
</dbReference>
<protein>
    <submittedName>
        <fullName evidence="1">Uncharacterized protein</fullName>
    </submittedName>
</protein>
<proteinExistence type="predicted"/>
<dbReference type="OrthoDB" id="5289274at2"/>
<accession>A0A2K9NT65</accession>
<dbReference type="PANTHER" id="PTHR21600">
    <property type="entry name" value="MITOCHONDRIAL RNA PSEUDOURIDINE SYNTHASE"/>
    <property type="match status" value="1"/>
</dbReference>
<dbReference type="AlphaFoldDB" id="A0A2K9NT65"/>
<reference evidence="1 2" key="1">
    <citation type="submission" date="2018-01" db="EMBL/GenBank/DDBJ databases">
        <title>Complete genome sequence of Bacteriovorax stolpii DSM12778.</title>
        <authorList>
            <person name="Tang B."/>
            <person name="Chang J."/>
        </authorList>
    </citation>
    <scope>NUCLEOTIDE SEQUENCE [LARGE SCALE GENOMIC DNA]</scope>
    <source>
        <strain evidence="1 2">DSM 12778</strain>
    </source>
</reference>
<dbReference type="Pfam" id="PF00849">
    <property type="entry name" value="PseudoU_synth_2"/>
    <property type="match status" value="1"/>
</dbReference>
<dbReference type="GO" id="GO:0006396">
    <property type="term" value="P:RNA processing"/>
    <property type="evidence" value="ECO:0007669"/>
    <property type="project" value="UniProtKB-ARBA"/>
</dbReference>
<dbReference type="InterPro" id="IPR006145">
    <property type="entry name" value="PsdUridine_synth_RsuA/RluA"/>
</dbReference>
<dbReference type="GO" id="GO:0001522">
    <property type="term" value="P:pseudouridine synthesis"/>
    <property type="evidence" value="ECO:0007669"/>
    <property type="project" value="InterPro"/>
</dbReference>
<dbReference type="GO" id="GO:0003723">
    <property type="term" value="F:RNA binding"/>
    <property type="evidence" value="ECO:0007669"/>
    <property type="project" value="InterPro"/>
</dbReference>